<dbReference type="KEGG" id="ccac:CcaHIS019_0503260"/>
<dbReference type="RefSeq" id="XP_060457963.1">
    <property type="nucleotide sequence ID" value="XM_060601473.1"/>
</dbReference>
<feature type="region of interest" description="Disordered" evidence="1">
    <location>
        <begin position="1"/>
        <end position="60"/>
    </location>
</feature>
<dbReference type="GO" id="GO:0042393">
    <property type="term" value="F:histone binding"/>
    <property type="evidence" value="ECO:0007669"/>
    <property type="project" value="InterPro"/>
</dbReference>
<dbReference type="GeneID" id="85496568"/>
<dbReference type="GO" id="GO:0005634">
    <property type="term" value="C:nucleus"/>
    <property type="evidence" value="ECO:0007669"/>
    <property type="project" value="InterPro"/>
</dbReference>
<evidence type="ECO:0000256" key="1">
    <source>
        <dbReference type="SAM" id="MobiDB-lite"/>
    </source>
</evidence>
<evidence type="ECO:0000313" key="3">
    <source>
        <dbReference type="Proteomes" id="UP001233271"/>
    </source>
</evidence>
<organism evidence="2 3">
    <name type="scientific">Cutaneotrichosporon cavernicola</name>
    <dbReference type="NCBI Taxonomy" id="279322"/>
    <lineage>
        <taxon>Eukaryota</taxon>
        <taxon>Fungi</taxon>
        <taxon>Dikarya</taxon>
        <taxon>Basidiomycota</taxon>
        <taxon>Agaricomycotina</taxon>
        <taxon>Tremellomycetes</taxon>
        <taxon>Trichosporonales</taxon>
        <taxon>Trichosporonaceae</taxon>
        <taxon>Cutaneotrichosporon</taxon>
    </lineage>
</organism>
<protein>
    <submittedName>
        <fullName evidence="2">Uncharacterized protein</fullName>
    </submittedName>
</protein>
<reference evidence="2" key="1">
    <citation type="journal article" date="2023" name="BMC Genomics">
        <title>Chromosome-level genome assemblies of Cutaneotrichosporon spp. (Trichosporonales, Basidiomycota) reveal imbalanced evolution between nucleotide sequences and chromosome synteny.</title>
        <authorList>
            <person name="Kobayashi Y."/>
            <person name="Kayamori A."/>
            <person name="Aoki K."/>
            <person name="Shiwa Y."/>
            <person name="Matsutani M."/>
            <person name="Fujita N."/>
            <person name="Sugita T."/>
            <person name="Iwasaki W."/>
            <person name="Tanaka N."/>
            <person name="Takashima M."/>
        </authorList>
    </citation>
    <scope>NUCLEOTIDE SEQUENCE</scope>
    <source>
        <strain evidence="2">HIS019</strain>
    </source>
</reference>
<proteinExistence type="predicted"/>
<sequence>MQGGNGRAQSWSTFNRRQQTPPASSSPAPYLNPPITSTRSSSATLPSPKTGPRFRTILHPERQVDRELRQKLLQSRARLQSSFDAIADKYSSVPPEEDDEIDLETYVISTDNGHLKSLEARPFAEGSDYLGEAIEDDQDGIRLDPLRLQSEPVIGPELVEFGDDEDELGDWGDKSGLDAQYPVVEIENEWTADDLHDLDDFMRAEAARRKRFGEQPLPELERRGAPDSSPLRRLSHLVLGTSPEVEDGVMDELELPKGSRVNSGGRETVSSRSEPSLILSNFAILHQHHRPLHVIVNRVPLRAADLV</sequence>
<name>A0AA48L6B0_9TREE</name>
<gene>
    <name evidence="2" type="ORF">CcaverHIS019_0503260</name>
</gene>
<accession>A0AA48L6B0</accession>
<dbReference type="EMBL" id="AP028216">
    <property type="protein sequence ID" value="BEI92698.1"/>
    <property type="molecule type" value="Genomic_DNA"/>
</dbReference>
<evidence type="ECO:0000313" key="2">
    <source>
        <dbReference type="EMBL" id="BEI92698.1"/>
    </source>
</evidence>
<dbReference type="AlphaFoldDB" id="A0AA48L6B0"/>
<dbReference type="GO" id="GO:0046982">
    <property type="term" value="F:protein heterodimerization activity"/>
    <property type="evidence" value="ECO:0007669"/>
    <property type="project" value="InterPro"/>
</dbReference>
<dbReference type="Gene3D" id="1.10.20.10">
    <property type="entry name" value="Histone, subunit A"/>
    <property type="match status" value="1"/>
</dbReference>
<feature type="compositionally biased region" description="Polar residues" evidence="1">
    <location>
        <begin position="34"/>
        <end position="47"/>
    </location>
</feature>
<dbReference type="Proteomes" id="UP001233271">
    <property type="component" value="Chromosome 5"/>
</dbReference>
<dbReference type="Pfam" id="PF10384">
    <property type="entry name" value="Scm3"/>
    <property type="match status" value="1"/>
</dbReference>
<feature type="compositionally biased region" description="Polar residues" evidence="1">
    <location>
        <begin position="7"/>
        <end position="20"/>
    </location>
</feature>
<dbReference type="InterPro" id="IPR018465">
    <property type="entry name" value="Scm3/HJURP"/>
</dbReference>
<dbReference type="InterPro" id="IPR009072">
    <property type="entry name" value="Histone-fold"/>
</dbReference>
<keyword evidence="3" id="KW-1185">Reference proteome</keyword>